<dbReference type="PANTHER" id="PTHR42782:SF2">
    <property type="entry name" value="3-OXOACYL-[ACYL-CARRIER-PROTEIN] SYNTHASE-LIKE PROTEIN"/>
    <property type="match status" value="1"/>
</dbReference>
<dbReference type="OrthoDB" id="426882at2759"/>
<dbReference type="Pfam" id="PF04305">
    <property type="entry name" value="DUF455"/>
    <property type="match status" value="1"/>
</dbReference>
<proteinExistence type="predicted"/>
<dbReference type="CDD" id="cd00657">
    <property type="entry name" value="Ferritin_like"/>
    <property type="match status" value="1"/>
</dbReference>
<dbReference type="PIRSF" id="PIRSF012318">
    <property type="entry name" value="UCP012318"/>
    <property type="match status" value="1"/>
</dbReference>
<organism evidence="1 2">
    <name type="scientific">Clytia hemisphaerica</name>
    <dbReference type="NCBI Taxonomy" id="252671"/>
    <lineage>
        <taxon>Eukaryota</taxon>
        <taxon>Metazoa</taxon>
        <taxon>Cnidaria</taxon>
        <taxon>Hydrozoa</taxon>
        <taxon>Hydroidolina</taxon>
        <taxon>Leptothecata</taxon>
        <taxon>Obeliida</taxon>
        <taxon>Clytiidae</taxon>
        <taxon>Clytia</taxon>
    </lineage>
</organism>
<sequence>KESHSPTECLCGIAKDVLNTSDPMKKSELTRAHYANWLKERFSVGYAQMPDQPKRQEGLQIKDPGRIKRGKGGTLESRVAMIHSLANIEQWAIDLSWDVMGRFSTVKINDKPLPMEFFDDFIKVADDEAKHFAMLNERLEILGSFFGALPVHNGLWQSAEETSYDLLARLAIVHMVHEARGLDVHPKTKQRFGAQKDEDSVALMDVIYRDEITHVACGMKWFTWLCKNMNPSLEPVETFHKLVKKHFKGYLKPPFNTEGRLIAGMTDEWYTPLVKK</sequence>
<evidence type="ECO:0000313" key="1">
    <source>
        <dbReference type="EnsemblMetazoa" id="CLYHEMP023425.1"/>
    </source>
</evidence>
<reference evidence="1" key="1">
    <citation type="submission" date="2021-01" db="UniProtKB">
        <authorList>
            <consortium name="EnsemblMetazoa"/>
        </authorList>
    </citation>
    <scope>IDENTIFICATION</scope>
</reference>
<accession>A0A7M5XIA3</accession>
<keyword evidence="2" id="KW-1185">Reference proteome</keyword>
<dbReference type="Proteomes" id="UP000594262">
    <property type="component" value="Unplaced"/>
</dbReference>
<dbReference type="PANTHER" id="PTHR42782">
    <property type="entry name" value="SI:CH73-314G15.3"/>
    <property type="match status" value="1"/>
</dbReference>
<dbReference type="InterPro" id="IPR007402">
    <property type="entry name" value="DUF455"/>
</dbReference>
<dbReference type="AlphaFoldDB" id="A0A7M5XIA3"/>
<dbReference type="InterPro" id="IPR011197">
    <property type="entry name" value="UCP012318"/>
</dbReference>
<name>A0A7M5XIA3_9CNID</name>
<dbReference type="InterPro" id="IPR009078">
    <property type="entry name" value="Ferritin-like_SF"/>
</dbReference>
<dbReference type="EnsemblMetazoa" id="CLYHEMT023425.1">
    <property type="protein sequence ID" value="CLYHEMP023425.1"/>
    <property type="gene ID" value="CLYHEMG023425"/>
</dbReference>
<evidence type="ECO:0000313" key="2">
    <source>
        <dbReference type="Proteomes" id="UP000594262"/>
    </source>
</evidence>
<protein>
    <submittedName>
        <fullName evidence="1">Uncharacterized protein</fullName>
    </submittedName>
</protein>
<dbReference type="SUPFAM" id="SSF47240">
    <property type="entry name" value="Ferritin-like"/>
    <property type="match status" value="1"/>
</dbReference>